<organism evidence="1 2">
    <name type="scientific">Kineothrix sedimenti</name>
    <dbReference type="NCBI Taxonomy" id="3123317"/>
    <lineage>
        <taxon>Bacteria</taxon>
        <taxon>Bacillati</taxon>
        <taxon>Bacillota</taxon>
        <taxon>Clostridia</taxon>
        <taxon>Lachnospirales</taxon>
        <taxon>Lachnospiraceae</taxon>
        <taxon>Kineothrix</taxon>
    </lineage>
</organism>
<reference evidence="1 2" key="1">
    <citation type="submission" date="2024-02" db="EMBL/GenBank/DDBJ databases">
        <title>Bacterial strain from lacustrine sediment.</title>
        <authorList>
            <person name="Petit C."/>
            <person name="Fadhlaoui K."/>
        </authorList>
    </citation>
    <scope>NUCLEOTIDE SEQUENCE [LARGE SCALE GENOMIC DNA]</scope>
    <source>
        <strain evidence="1 2">IPX-CK</strain>
    </source>
</reference>
<dbReference type="EMBL" id="CP146256">
    <property type="protein sequence ID" value="XAH76286.1"/>
    <property type="molecule type" value="Genomic_DNA"/>
</dbReference>
<proteinExistence type="predicted"/>
<gene>
    <name evidence="1" type="ORF">V6984_11165</name>
</gene>
<evidence type="ECO:0000313" key="2">
    <source>
        <dbReference type="Proteomes" id="UP001451571"/>
    </source>
</evidence>
<dbReference type="RefSeq" id="WP_342759859.1">
    <property type="nucleotide sequence ID" value="NZ_CP146256.1"/>
</dbReference>
<protein>
    <submittedName>
        <fullName evidence="1">Uncharacterized protein</fullName>
    </submittedName>
</protein>
<sequence length="52" mass="6126">MKKGLFILLFAIVEQVNYFVVRLSYRNSKTLIKLIINNELKISKLSKEIAER</sequence>
<name>A0ABZ3F167_9FIRM</name>
<evidence type="ECO:0000313" key="1">
    <source>
        <dbReference type="EMBL" id="XAH76286.1"/>
    </source>
</evidence>
<dbReference type="Proteomes" id="UP001451571">
    <property type="component" value="Chromosome"/>
</dbReference>
<accession>A0ABZ3F167</accession>
<keyword evidence="2" id="KW-1185">Reference proteome</keyword>